<gene>
    <name evidence="1" type="ORF">H4Q32_029344</name>
</gene>
<dbReference type="EMBL" id="JACTAM010000003">
    <property type="protein sequence ID" value="KAI2667006.1"/>
    <property type="molecule type" value="Genomic_DNA"/>
</dbReference>
<reference evidence="1 2" key="1">
    <citation type="submission" date="2022-01" db="EMBL/GenBank/DDBJ databases">
        <title>A high-quality chromosome-level genome assembly of rohu carp, Labeo rohita.</title>
        <authorList>
            <person name="Arick M.A. II"/>
            <person name="Hsu C.-Y."/>
            <person name="Magbanua Z."/>
            <person name="Pechanova O."/>
            <person name="Grover C."/>
            <person name="Miller E."/>
            <person name="Thrash A."/>
            <person name="Ezzel L."/>
            <person name="Alam S."/>
            <person name="Benzie J."/>
            <person name="Hamilton M."/>
            <person name="Karsi A."/>
            <person name="Lawrence M.L."/>
            <person name="Peterson D.G."/>
        </authorList>
    </citation>
    <scope>NUCLEOTIDE SEQUENCE [LARGE SCALE GENOMIC DNA]</scope>
    <source>
        <strain evidence="2">BAU-BD-2019</strain>
        <tissue evidence="1">Blood</tissue>
    </source>
</reference>
<comment type="caution">
    <text evidence="1">The sequence shown here is derived from an EMBL/GenBank/DDBJ whole genome shotgun (WGS) entry which is preliminary data.</text>
</comment>
<name>A0ABQ8MWN4_LABRO</name>
<evidence type="ECO:0000313" key="2">
    <source>
        <dbReference type="Proteomes" id="UP000830375"/>
    </source>
</evidence>
<keyword evidence="2" id="KW-1185">Reference proteome</keyword>
<sequence length="179" mass="21125">MVSDLTNKALNITKLEKHGRIEEITNEEKETYIQHWKEQTKDQSRLQCYLKLNREYGLADYLVSARNITHRHLLTKYRLSDHQLAIERGRHKKTWLPKEERICNECRSGAVETEEHFLLHCDKYAFLRDSLYKGDEIRTKLKNPHTGKTFPNKAAIRHVLKPVCAIIAALNEQRISFEN</sequence>
<keyword evidence="1" id="KW-0418">Kinase</keyword>
<dbReference type="Proteomes" id="UP000830375">
    <property type="component" value="Unassembled WGS sequence"/>
</dbReference>
<keyword evidence="1" id="KW-0675">Receptor</keyword>
<keyword evidence="1" id="KW-0808">Transferase</keyword>
<organism evidence="1 2">
    <name type="scientific">Labeo rohita</name>
    <name type="common">Indian major carp</name>
    <name type="synonym">Cyprinus rohita</name>
    <dbReference type="NCBI Taxonomy" id="84645"/>
    <lineage>
        <taxon>Eukaryota</taxon>
        <taxon>Metazoa</taxon>
        <taxon>Chordata</taxon>
        <taxon>Craniata</taxon>
        <taxon>Vertebrata</taxon>
        <taxon>Euteleostomi</taxon>
        <taxon>Actinopterygii</taxon>
        <taxon>Neopterygii</taxon>
        <taxon>Teleostei</taxon>
        <taxon>Ostariophysi</taxon>
        <taxon>Cypriniformes</taxon>
        <taxon>Cyprinidae</taxon>
        <taxon>Labeoninae</taxon>
        <taxon>Labeonini</taxon>
        <taxon>Labeo</taxon>
    </lineage>
</organism>
<evidence type="ECO:0000313" key="1">
    <source>
        <dbReference type="EMBL" id="KAI2667006.1"/>
    </source>
</evidence>
<accession>A0ABQ8MWN4</accession>
<proteinExistence type="predicted"/>
<protein>
    <submittedName>
        <fullName evidence="1">Receptor-interacting serine/threonine-protein kinase 3</fullName>
    </submittedName>
</protein>
<dbReference type="GO" id="GO:0016301">
    <property type="term" value="F:kinase activity"/>
    <property type="evidence" value="ECO:0007669"/>
    <property type="project" value="UniProtKB-KW"/>
</dbReference>